<dbReference type="PROSITE" id="PS51257">
    <property type="entry name" value="PROKAR_LIPOPROTEIN"/>
    <property type="match status" value="1"/>
</dbReference>
<dbReference type="SMART" id="SM00318">
    <property type="entry name" value="SNc"/>
    <property type="match status" value="1"/>
</dbReference>
<dbReference type="SUPFAM" id="SSF50199">
    <property type="entry name" value="Staphylococcal nuclease"/>
    <property type="match status" value="1"/>
</dbReference>
<dbReference type="PROSITE" id="PS50830">
    <property type="entry name" value="TNASE_3"/>
    <property type="match status" value="1"/>
</dbReference>
<dbReference type="Proteomes" id="UP000057043">
    <property type="component" value="Unassembled WGS sequence"/>
</dbReference>
<dbReference type="Proteomes" id="UP000053961">
    <property type="component" value="Unassembled WGS sequence"/>
</dbReference>
<dbReference type="InterPro" id="IPR016071">
    <property type="entry name" value="Staphylococal_nuclease_OB-fold"/>
</dbReference>
<dbReference type="AlphaFoldDB" id="A0A101IK79"/>
<evidence type="ECO:0000313" key="4">
    <source>
        <dbReference type="Proteomes" id="UP000053961"/>
    </source>
</evidence>
<dbReference type="Pfam" id="PF00565">
    <property type="entry name" value="SNase"/>
    <property type="match status" value="1"/>
</dbReference>
<evidence type="ECO:0000259" key="1">
    <source>
        <dbReference type="PROSITE" id="PS50830"/>
    </source>
</evidence>
<organism evidence="3 4">
    <name type="scientific">Methanothrix harundinacea</name>
    <dbReference type="NCBI Taxonomy" id="301375"/>
    <lineage>
        <taxon>Archaea</taxon>
        <taxon>Methanobacteriati</taxon>
        <taxon>Methanobacteriota</taxon>
        <taxon>Stenosarchaea group</taxon>
        <taxon>Methanomicrobia</taxon>
        <taxon>Methanotrichales</taxon>
        <taxon>Methanotrichaceae</taxon>
        <taxon>Methanothrix</taxon>
    </lineage>
</organism>
<protein>
    <submittedName>
        <fullName evidence="3">Nuclease (SNase domain protein)</fullName>
    </submittedName>
</protein>
<reference evidence="4 5" key="2">
    <citation type="journal article" date="2015" name="MBio">
        <title>Genome-Resolved Metagenomic Analysis Reveals Roles for Candidate Phyla and Other Microbial Community Members in Biogeochemical Transformations in Oil Reservoirs.</title>
        <authorList>
            <person name="Hu P."/>
            <person name="Tom L."/>
            <person name="Singh A."/>
            <person name="Thomas B.C."/>
            <person name="Baker B.J."/>
            <person name="Piceno Y.M."/>
            <person name="Andersen G.L."/>
            <person name="Banfield J.F."/>
        </authorList>
    </citation>
    <scope>NUCLEOTIDE SEQUENCE [LARGE SCALE GENOMIC DNA]</scope>
    <source>
        <strain evidence="2">57_489</strain>
    </source>
</reference>
<name>A0A101IK79_9EURY</name>
<dbReference type="EMBL" id="LGFT01000019">
    <property type="protein sequence ID" value="KUK44659.1"/>
    <property type="molecule type" value="Genomic_DNA"/>
</dbReference>
<dbReference type="InterPro" id="IPR035437">
    <property type="entry name" value="SNase_OB-fold_sf"/>
</dbReference>
<gene>
    <name evidence="2" type="ORF">XD72_0962</name>
    <name evidence="3" type="ORF">XE07_1021</name>
</gene>
<reference evidence="3" key="1">
    <citation type="journal article" date="2015" name="MBio">
        <title>Genome-resolved metagenomic analysis reveals roles for candidate phyla and other microbial community members in biogeochemical transformations in oil reservoirs.</title>
        <authorList>
            <person name="Hu P."/>
            <person name="Tom L."/>
            <person name="Singh A."/>
            <person name="Thomas B.C."/>
            <person name="Baker B.J."/>
            <person name="Piceno Y.M."/>
            <person name="Andersen G.L."/>
            <person name="Banfield J.F."/>
        </authorList>
    </citation>
    <scope>NUCLEOTIDE SEQUENCE [LARGE SCALE GENOMIC DNA]</scope>
    <source>
        <strain evidence="3">56_747</strain>
    </source>
</reference>
<dbReference type="EMBL" id="LGHB01000011">
    <property type="protein sequence ID" value="KUK96553.1"/>
    <property type="molecule type" value="Genomic_DNA"/>
</dbReference>
<feature type="domain" description="TNase-like" evidence="1">
    <location>
        <begin position="43"/>
        <end position="183"/>
    </location>
</feature>
<evidence type="ECO:0000313" key="3">
    <source>
        <dbReference type="EMBL" id="KUK96553.1"/>
    </source>
</evidence>
<evidence type="ECO:0000313" key="5">
    <source>
        <dbReference type="Proteomes" id="UP000057043"/>
    </source>
</evidence>
<evidence type="ECO:0000313" key="2">
    <source>
        <dbReference type="EMBL" id="KUK44659.1"/>
    </source>
</evidence>
<accession>A0A101IK79</accession>
<sequence length="183" mass="20147">MKIPSALKISFVLAALLAGAGCLDGGPLEEIIPKRDGQEAPTTEVSGVVTKVVDGDTFDVDGFGRVRLADVDCPEMDTPGGKAAKFFAETMLLDETVHLDVDDHRGKDRYGRWVAVAYIEDPDTSSLVNFNSMLAASGHAEVKDFKDNEFDPEEWFSTSESRRPPHFGPFFDSESRFSWALWV</sequence>
<proteinExistence type="predicted"/>
<dbReference type="Gene3D" id="2.40.50.90">
    <property type="match status" value="1"/>
</dbReference>
<comment type="caution">
    <text evidence="3">The sequence shown here is derived from an EMBL/GenBank/DDBJ whole genome shotgun (WGS) entry which is preliminary data.</text>
</comment>